<dbReference type="EMBL" id="BAAAXQ010000050">
    <property type="protein sequence ID" value="GAA3019613.1"/>
    <property type="molecule type" value="Genomic_DNA"/>
</dbReference>
<dbReference type="Gene3D" id="3.40.50.300">
    <property type="entry name" value="P-loop containing nucleotide triphosphate hydrolases"/>
    <property type="match status" value="1"/>
</dbReference>
<evidence type="ECO:0000313" key="3">
    <source>
        <dbReference type="EMBL" id="GAA3019613.1"/>
    </source>
</evidence>
<dbReference type="PANTHER" id="PTHR10513:SF35">
    <property type="entry name" value="DEOXYADENOSINE KINASE"/>
    <property type="match status" value="1"/>
</dbReference>
<evidence type="ECO:0000259" key="2">
    <source>
        <dbReference type="Pfam" id="PF01712"/>
    </source>
</evidence>
<evidence type="ECO:0000313" key="4">
    <source>
        <dbReference type="Proteomes" id="UP001501577"/>
    </source>
</evidence>
<name>A0ABN3Y5E9_9ENTE</name>
<organism evidence="3 4">
    <name type="scientific">Tetragenococcus solitarius</name>
    <dbReference type="NCBI Taxonomy" id="71453"/>
    <lineage>
        <taxon>Bacteria</taxon>
        <taxon>Bacillati</taxon>
        <taxon>Bacillota</taxon>
        <taxon>Bacilli</taxon>
        <taxon>Lactobacillales</taxon>
        <taxon>Enterococcaceae</taxon>
        <taxon>Tetragenococcus</taxon>
    </lineage>
</organism>
<accession>A0ABN3Y5E9</accession>
<proteinExistence type="inferred from homology"/>
<feature type="domain" description="Deoxynucleoside kinase" evidence="2">
    <location>
        <begin position="2"/>
        <end position="213"/>
    </location>
</feature>
<keyword evidence="3" id="KW-0418">Kinase</keyword>
<dbReference type="InterPro" id="IPR031314">
    <property type="entry name" value="DNK_dom"/>
</dbReference>
<dbReference type="InterPro" id="IPR027417">
    <property type="entry name" value="P-loop_NTPase"/>
</dbReference>
<dbReference type="PANTHER" id="PTHR10513">
    <property type="entry name" value="DEOXYNUCLEOSIDE KINASE"/>
    <property type="match status" value="1"/>
</dbReference>
<keyword evidence="3" id="KW-0808">Transferase</keyword>
<dbReference type="InterPro" id="IPR002624">
    <property type="entry name" value="DCK/DGK"/>
</dbReference>
<gene>
    <name evidence="3" type="ORF">GCM10019998_14930</name>
</gene>
<dbReference type="InterPro" id="IPR050566">
    <property type="entry name" value="Deoxyribonucleoside_kinase"/>
</dbReference>
<dbReference type="Proteomes" id="UP001501577">
    <property type="component" value="Unassembled WGS sequence"/>
</dbReference>
<dbReference type="RefSeq" id="WP_068710182.1">
    <property type="nucleotide sequence ID" value="NZ_BAAAXQ010000050.1"/>
</dbReference>
<sequence length="235" mass="26994">MIYIMGTIAAGKTSLAKILAEDLQSPVYYEDVESNGLILNMLQKFYASGKQSRKANGAILQFAFLTFRYQQLRQAITQQNAVMDSSLESDFVMASQLHDHNEIDEADFNVYLTLSQEMQANINGSPWNGLPDLVIYLKIDSSHAINEIQQRGREMEDIKREPGLVDYYHRVHYAYEKWANGYPSSALLTIDREKYDYVHNVEDQNAVLDLIENKLKDLGKFSPKAFKKIKENRQP</sequence>
<keyword evidence="4" id="KW-1185">Reference proteome</keyword>
<dbReference type="PIRSF" id="PIRSF000705">
    <property type="entry name" value="DNK"/>
    <property type="match status" value="1"/>
</dbReference>
<comment type="similarity">
    <text evidence="1">Belongs to the DCK/DGK family.</text>
</comment>
<comment type="caution">
    <text evidence="3">The sequence shown here is derived from an EMBL/GenBank/DDBJ whole genome shotgun (WGS) entry which is preliminary data.</text>
</comment>
<dbReference type="GO" id="GO:0016301">
    <property type="term" value="F:kinase activity"/>
    <property type="evidence" value="ECO:0007669"/>
    <property type="project" value="UniProtKB-KW"/>
</dbReference>
<protein>
    <submittedName>
        <fullName evidence="3">Deoxynucleoside kinase</fullName>
    </submittedName>
</protein>
<evidence type="ECO:0000256" key="1">
    <source>
        <dbReference type="ARBA" id="ARBA00007420"/>
    </source>
</evidence>
<reference evidence="3 4" key="1">
    <citation type="journal article" date="2019" name="Int. J. Syst. Evol. Microbiol.">
        <title>The Global Catalogue of Microorganisms (GCM) 10K type strain sequencing project: providing services to taxonomists for standard genome sequencing and annotation.</title>
        <authorList>
            <consortium name="The Broad Institute Genomics Platform"/>
            <consortium name="The Broad Institute Genome Sequencing Center for Infectious Disease"/>
            <person name="Wu L."/>
            <person name="Ma J."/>
        </authorList>
    </citation>
    <scope>NUCLEOTIDE SEQUENCE [LARGE SCALE GENOMIC DNA]</scope>
    <source>
        <strain evidence="3 4">JCM 8736</strain>
    </source>
</reference>
<dbReference type="Pfam" id="PF01712">
    <property type="entry name" value="dNK"/>
    <property type="match status" value="1"/>
</dbReference>
<dbReference type="SUPFAM" id="SSF52540">
    <property type="entry name" value="P-loop containing nucleoside triphosphate hydrolases"/>
    <property type="match status" value="1"/>
</dbReference>